<dbReference type="InterPro" id="IPR028082">
    <property type="entry name" value="Peripla_BP_I"/>
</dbReference>
<dbReference type="CDD" id="cd19963">
    <property type="entry name" value="PBP1_BMP-like"/>
    <property type="match status" value="1"/>
</dbReference>
<dbReference type="Proteomes" id="UP000184339">
    <property type="component" value="Unassembled WGS sequence"/>
</dbReference>
<dbReference type="RefSeq" id="WP_072787991.1">
    <property type="nucleotide sequence ID" value="NZ_FRCX01000012.1"/>
</dbReference>
<dbReference type="Gene3D" id="3.40.50.2300">
    <property type="match status" value="2"/>
</dbReference>
<dbReference type="InterPro" id="IPR003760">
    <property type="entry name" value="PnrA-like"/>
</dbReference>
<dbReference type="InterPro" id="IPR006311">
    <property type="entry name" value="TAT_signal"/>
</dbReference>
<feature type="chain" id="PRO_5012771348" evidence="2">
    <location>
        <begin position="25"/>
        <end position="358"/>
    </location>
</feature>
<protein>
    <submittedName>
        <fullName evidence="4">Nucleoside-binding protein</fullName>
    </submittedName>
</protein>
<dbReference type="SUPFAM" id="SSF53822">
    <property type="entry name" value="Periplasmic binding protein-like I"/>
    <property type="match status" value="1"/>
</dbReference>
<dbReference type="STRING" id="551987.SAMN05192549_11245"/>
<reference evidence="5" key="1">
    <citation type="submission" date="2016-11" db="EMBL/GenBank/DDBJ databases">
        <authorList>
            <person name="Varghese N."/>
            <person name="Submissions S."/>
        </authorList>
    </citation>
    <scope>NUCLEOTIDE SEQUENCE [LARGE SCALE GENOMIC DNA]</scope>
    <source>
        <strain evidence="5">Sac-22</strain>
    </source>
</reference>
<dbReference type="PANTHER" id="PTHR43208:SF1">
    <property type="entry name" value="ABC TRANSPORTER SUBSTRATE-BINDING PROTEIN"/>
    <property type="match status" value="1"/>
</dbReference>
<organism evidence="4 5">
    <name type="scientific">Duganella sacchari</name>
    <dbReference type="NCBI Taxonomy" id="551987"/>
    <lineage>
        <taxon>Bacteria</taxon>
        <taxon>Pseudomonadati</taxon>
        <taxon>Pseudomonadota</taxon>
        <taxon>Betaproteobacteria</taxon>
        <taxon>Burkholderiales</taxon>
        <taxon>Oxalobacteraceae</taxon>
        <taxon>Telluria group</taxon>
        <taxon>Duganella</taxon>
    </lineage>
</organism>
<evidence type="ECO:0000259" key="3">
    <source>
        <dbReference type="Pfam" id="PF02608"/>
    </source>
</evidence>
<feature type="domain" description="ABC transporter substrate-binding protein PnrA-like" evidence="3">
    <location>
        <begin position="29"/>
        <end position="303"/>
    </location>
</feature>
<evidence type="ECO:0000313" key="5">
    <source>
        <dbReference type="Proteomes" id="UP000184339"/>
    </source>
</evidence>
<sequence>MMNRRKVLATLAAAGVLAAAPSFAAEPLKIGFVYVGPVGDAGWTYAHDQARLALEKELGAKVKTSYVENVPEGADAERVIRKLVAEGNKLIFTTSFGYMNATEKVAKTTPGVTFLHATGFKNAKNFGTYESRLYEGAYLNGILAGKMTKSNTLGFIASFPVPEVIRNINAYTLGAQSVNPKIKTKVIWVNSWYDPAKERQAAETLVAQGADVMAQNTDSPATLQVAQEKGVYAFGWDSDMSKFAPKAHLTAATNDWSGYYIDTAKAVLAGTWKTGEYRGGLKEGMVKMSKVNAVVPADAVKAFEEKKAALQAGTFAPFTGPIKDQSGAIKYAAGVKAPDKDLLGMNFYVQGVEGSIPK</sequence>
<dbReference type="Pfam" id="PF02608">
    <property type="entry name" value="Bmp"/>
    <property type="match status" value="1"/>
</dbReference>
<evidence type="ECO:0000313" key="4">
    <source>
        <dbReference type="EMBL" id="SHN67786.1"/>
    </source>
</evidence>
<dbReference type="InterPro" id="IPR052910">
    <property type="entry name" value="ABC-Purine-Binding"/>
</dbReference>
<dbReference type="EMBL" id="FRCX01000012">
    <property type="protein sequence ID" value="SHN67786.1"/>
    <property type="molecule type" value="Genomic_DNA"/>
</dbReference>
<dbReference type="PANTHER" id="PTHR43208">
    <property type="entry name" value="ABC TRANSPORTER SUBSTRATE-BINDING PROTEIN"/>
    <property type="match status" value="1"/>
</dbReference>
<dbReference type="OrthoDB" id="9769871at2"/>
<evidence type="ECO:0000256" key="1">
    <source>
        <dbReference type="ARBA" id="ARBA00022729"/>
    </source>
</evidence>
<name>A0A1M7TAS0_9BURK</name>
<keyword evidence="5" id="KW-1185">Reference proteome</keyword>
<proteinExistence type="predicted"/>
<evidence type="ECO:0000256" key="2">
    <source>
        <dbReference type="SAM" id="SignalP"/>
    </source>
</evidence>
<dbReference type="PROSITE" id="PS51318">
    <property type="entry name" value="TAT"/>
    <property type="match status" value="1"/>
</dbReference>
<keyword evidence="1 2" id="KW-0732">Signal</keyword>
<accession>A0A1M7TAS0</accession>
<feature type="signal peptide" evidence="2">
    <location>
        <begin position="1"/>
        <end position="24"/>
    </location>
</feature>
<dbReference type="GO" id="GO:0005886">
    <property type="term" value="C:plasma membrane"/>
    <property type="evidence" value="ECO:0007669"/>
    <property type="project" value="InterPro"/>
</dbReference>
<gene>
    <name evidence="4" type="ORF">SAMN05192549_11245</name>
</gene>
<dbReference type="AlphaFoldDB" id="A0A1M7TAS0"/>